<evidence type="ECO:0000256" key="1">
    <source>
        <dbReference type="SAM" id="Phobius"/>
    </source>
</evidence>
<gene>
    <name evidence="2" type="ORF">IC612_02195</name>
</gene>
<dbReference type="EMBL" id="JADKYY010000002">
    <property type="protein sequence ID" value="MBF5026607.1"/>
    <property type="molecule type" value="Genomic_DNA"/>
</dbReference>
<feature type="transmembrane region" description="Helical" evidence="1">
    <location>
        <begin position="137"/>
        <end position="155"/>
    </location>
</feature>
<accession>A0A930YUI6</accession>
<keyword evidence="1" id="KW-0472">Membrane</keyword>
<keyword evidence="1" id="KW-0812">Transmembrane</keyword>
<dbReference type="AlphaFoldDB" id="A0A930YUI6"/>
<comment type="caution">
    <text evidence="2">The sequence shown here is derived from an EMBL/GenBank/DDBJ whole genome shotgun (WGS) entry which is preliminary data.</text>
</comment>
<dbReference type="Proteomes" id="UP000694480">
    <property type="component" value="Unassembled WGS sequence"/>
</dbReference>
<evidence type="ECO:0008006" key="4">
    <source>
        <dbReference type="Google" id="ProtNLM"/>
    </source>
</evidence>
<organism evidence="2 3">
    <name type="scientific">Planobacterium oryzisoli</name>
    <dbReference type="NCBI Taxonomy" id="2771435"/>
    <lineage>
        <taxon>Bacteria</taxon>
        <taxon>Pseudomonadati</taxon>
        <taxon>Bacteroidota</taxon>
        <taxon>Flavobacteriia</taxon>
        <taxon>Flavobacteriales</taxon>
        <taxon>Weeksellaceae</taxon>
        <taxon>Chryseobacterium group</taxon>
        <taxon>Chryseobacterium</taxon>
    </lineage>
</organism>
<sequence length="289" mass="33394">MLLGFILQAQTLYSVMEKKTVALGEPAVYKIRIENLQGKPVALPGKNELLPYHFEEISDSTTTDGETFERVIEFAVFQEGDFEIPAFDVGIGSETSRTVPYRISVINTAQKGDKIHDIKPNQEVALDLANYWSMYKWYVLMALAVIILLILYFVLRKFFRRKIKETASPSNITLRKLEKLRKKGLIEKLNYRAFYIELGDITREFIKLQYHVAADVLLTEDLINQLRDNQTISLENEKVVHEILHRGDLVKFAKAFPTVLQMESDFSAVKTFVKHSIKDLEFEKLRKDV</sequence>
<reference evidence="2" key="1">
    <citation type="submission" date="2020-11" db="EMBL/GenBank/DDBJ databases">
        <title>Genome seq and assembly of Planobacterium sp.</title>
        <authorList>
            <person name="Chhetri G."/>
        </authorList>
    </citation>
    <scope>NUCLEOTIDE SEQUENCE</scope>
    <source>
        <strain evidence="2">GCR5</strain>
    </source>
</reference>
<evidence type="ECO:0000313" key="3">
    <source>
        <dbReference type="Proteomes" id="UP000694480"/>
    </source>
</evidence>
<keyword evidence="1" id="KW-1133">Transmembrane helix</keyword>
<protein>
    <recommendedName>
        <fullName evidence="4">Protein BatD</fullName>
    </recommendedName>
</protein>
<proteinExistence type="predicted"/>
<evidence type="ECO:0000313" key="2">
    <source>
        <dbReference type="EMBL" id="MBF5026607.1"/>
    </source>
</evidence>
<keyword evidence="3" id="KW-1185">Reference proteome</keyword>
<name>A0A930YUI6_9FLAO</name>